<dbReference type="InterPro" id="IPR006166">
    <property type="entry name" value="ERCC4_domain"/>
</dbReference>
<evidence type="ECO:0000259" key="1">
    <source>
        <dbReference type="Pfam" id="PF02732"/>
    </source>
</evidence>
<evidence type="ECO:0000313" key="3">
    <source>
        <dbReference type="Proteomes" id="UP000658733"/>
    </source>
</evidence>
<dbReference type="Gene3D" id="1.10.150.20">
    <property type="entry name" value="5' to 3' exonuclease, C-terminal subdomain"/>
    <property type="match status" value="1"/>
</dbReference>
<feature type="domain" description="ERCC4" evidence="1">
    <location>
        <begin position="30"/>
        <end position="109"/>
    </location>
</feature>
<dbReference type="SUPFAM" id="SSF52980">
    <property type="entry name" value="Restriction endonuclease-like"/>
    <property type="match status" value="1"/>
</dbReference>
<dbReference type="EMBL" id="JADIIN010000043">
    <property type="protein sequence ID" value="MBF4468824.1"/>
    <property type="molecule type" value="Genomic_DNA"/>
</dbReference>
<organism evidence="2 3">
    <name type="scientific">Methanobrevibacter arboriphilus</name>
    <dbReference type="NCBI Taxonomy" id="39441"/>
    <lineage>
        <taxon>Archaea</taxon>
        <taxon>Methanobacteriati</taxon>
        <taxon>Methanobacteriota</taxon>
        <taxon>Methanomada group</taxon>
        <taxon>Methanobacteria</taxon>
        <taxon>Methanobacteriales</taxon>
        <taxon>Methanobacteriaceae</taxon>
        <taxon>Methanobrevibacter</taxon>
    </lineage>
</organism>
<evidence type="ECO:0000313" key="2">
    <source>
        <dbReference type="EMBL" id="MBF4468824.1"/>
    </source>
</evidence>
<dbReference type="GO" id="GO:0003677">
    <property type="term" value="F:DNA binding"/>
    <property type="evidence" value="ECO:0007669"/>
    <property type="project" value="InterPro"/>
</dbReference>
<dbReference type="GO" id="GO:0006259">
    <property type="term" value="P:DNA metabolic process"/>
    <property type="evidence" value="ECO:0007669"/>
    <property type="project" value="UniProtKB-ARBA"/>
</dbReference>
<name>A0A843ADN7_METAZ</name>
<dbReference type="Pfam" id="PF02732">
    <property type="entry name" value="ERCC4"/>
    <property type="match status" value="1"/>
</dbReference>
<dbReference type="AlphaFoldDB" id="A0A843ADN7"/>
<dbReference type="RefSeq" id="WP_278522885.1">
    <property type="nucleotide sequence ID" value="NZ_JADIIN010000043.1"/>
</dbReference>
<gene>
    <name evidence="2" type="ORF">ISP01_05400</name>
</gene>
<comment type="caution">
    <text evidence="2">The sequence shown here is derived from an EMBL/GenBank/DDBJ whole genome shotgun (WGS) entry which is preliminary data.</text>
</comment>
<reference evidence="2" key="1">
    <citation type="submission" date="2020-10" db="EMBL/GenBank/DDBJ databases">
        <title>Dehalococcoides mccartyi of a TCE/Cr reducing biochatode.</title>
        <authorList>
            <person name="Matturro B."/>
        </authorList>
    </citation>
    <scope>NUCLEOTIDE SEQUENCE</scope>
    <source>
        <strain evidence="2">Bin4</strain>
    </source>
</reference>
<dbReference type="InterPro" id="IPR011335">
    <property type="entry name" value="Restrct_endonuc-II-like"/>
</dbReference>
<dbReference type="GO" id="GO:0004518">
    <property type="term" value="F:nuclease activity"/>
    <property type="evidence" value="ECO:0007669"/>
    <property type="project" value="InterPro"/>
</dbReference>
<dbReference type="Proteomes" id="UP000658733">
    <property type="component" value="Unassembled WGS sequence"/>
</dbReference>
<accession>A0A843ADN7</accession>
<dbReference type="Gene3D" id="3.40.50.10130">
    <property type="match status" value="1"/>
</dbReference>
<sequence>MKSLIKGKVFIDSHEGGRIQPTIDYFGKDNTHVQQLPYGDYIYISEEGKEVGVEVKQVHTDLFTSIQTRQLFRQVADMVLNFPIHYLLIIGNPEEEIIRNTIIKKKNPNYYWNFSLEQWYGFYSSVTQVTSVIFAYNWELGLKLMELEFKKSTDNKNRIYNYNPKLSTQAATFLACKKGVGQRTAELVTSELELETLEDLLCLSKDNLLSVDGIGDKKADLILNGIRGE</sequence>
<protein>
    <recommendedName>
        <fullName evidence="1">ERCC4 domain-containing protein</fullName>
    </recommendedName>
</protein>
<proteinExistence type="predicted"/>